<dbReference type="InterPro" id="IPR021466">
    <property type="entry name" value="Put_rhamnosyl_transferase"/>
</dbReference>
<dbReference type="OrthoDB" id="9807521at2"/>
<dbReference type="Pfam" id="PF11316">
    <property type="entry name" value="Rhamno_transf"/>
    <property type="match status" value="1"/>
</dbReference>
<dbReference type="SUPFAM" id="SSF48452">
    <property type="entry name" value="TPR-like"/>
    <property type="match status" value="1"/>
</dbReference>
<evidence type="ECO:0008006" key="3">
    <source>
        <dbReference type="Google" id="ProtNLM"/>
    </source>
</evidence>
<protein>
    <recommendedName>
        <fullName evidence="3">Tetratricopeptide repeat protein</fullName>
    </recommendedName>
</protein>
<dbReference type="Proteomes" id="UP000324738">
    <property type="component" value="Unassembled WGS sequence"/>
</dbReference>
<dbReference type="InterPro" id="IPR019734">
    <property type="entry name" value="TPR_rpt"/>
</dbReference>
<evidence type="ECO:0000313" key="1">
    <source>
        <dbReference type="EMBL" id="KAA0970572.1"/>
    </source>
</evidence>
<dbReference type="Pfam" id="PF13432">
    <property type="entry name" value="TPR_16"/>
    <property type="match status" value="2"/>
</dbReference>
<dbReference type="RefSeq" id="WP_149299670.1">
    <property type="nucleotide sequence ID" value="NZ_VTWH01000002.1"/>
</dbReference>
<keyword evidence="2" id="KW-1185">Reference proteome</keyword>
<proteinExistence type="predicted"/>
<dbReference type="SMART" id="SM00028">
    <property type="entry name" value="TPR"/>
    <property type="match status" value="4"/>
</dbReference>
<sequence>MQENLKTLLANFTQAQSIGDKAGALMWAEKARDECPANVRSHVRVGQMLIGLDRLGDARLQLEEALKDFANDNGLLSVLAQVHTLAGNVDAALEVAQTLHRLHPGSSSFARLIRLHMRLRQNDKALLMAQEAVLQFPNDFSILLLTSAAFYQSGDLQAALNYGALARQIEPEKPDGYLREAQAAYGLEDFSHALRMAEAGLLASSTNLALLKIAAKSCMALERNDRALDYAQQCLGISPEPEPHHADAIQAAIRANRLDAAHAYAQRAKEKFPDSRVISNFNWVIAESMMRKPVDYSAYLRNPVASSSTKYVFTIPFNIKRFPARTELQNPLTGRLSEAWISYRIRIFMNFTCKCLINQSNQDFDAFLLCDPISFDFIKTEISKYYELPENIRMIDGVDHSDFLLKSMNGFERYCHTKLDSDNLYHREYVEYLHRHDPKPETQFLAFTKGYAFDANRGKTALYRATHEYFYARVGQVKTWTEDYKVLQPIGTTAEAKLIPHELVHEPAMFLITCHDSNVSNTTSLVQPTRTIHDPETLSDIWLGFTGETKPYSLQIAAS</sequence>
<evidence type="ECO:0000313" key="2">
    <source>
        <dbReference type="Proteomes" id="UP000324738"/>
    </source>
</evidence>
<organism evidence="1 2">
    <name type="scientific">Aureimonas fodinaquatilis</name>
    <dbReference type="NCBI Taxonomy" id="2565783"/>
    <lineage>
        <taxon>Bacteria</taxon>
        <taxon>Pseudomonadati</taxon>
        <taxon>Pseudomonadota</taxon>
        <taxon>Alphaproteobacteria</taxon>
        <taxon>Hyphomicrobiales</taxon>
        <taxon>Aurantimonadaceae</taxon>
        <taxon>Aureimonas</taxon>
    </lineage>
</organism>
<dbReference type="EMBL" id="VTWH01000002">
    <property type="protein sequence ID" value="KAA0970572.1"/>
    <property type="molecule type" value="Genomic_DNA"/>
</dbReference>
<gene>
    <name evidence="1" type="ORF">FPY71_08720</name>
</gene>
<accession>A0A5B0DX49</accession>
<dbReference type="InterPro" id="IPR011990">
    <property type="entry name" value="TPR-like_helical_dom_sf"/>
</dbReference>
<dbReference type="AlphaFoldDB" id="A0A5B0DX49"/>
<reference evidence="1 2" key="1">
    <citation type="submission" date="2019-08" db="EMBL/GenBank/DDBJ databases">
        <title>Aureimonas fodiniaquatilis sp. nov., isolated from a coal mine wastewater.</title>
        <authorList>
            <person name="Kim W."/>
        </authorList>
    </citation>
    <scope>NUCLEOTIDE SEQUENCE [LARGE SCALE GENOMIC DNA]</scope>
    <source>
        <strain evidence="1 2">CAU 1482</strain>
    </source>
</reference>
<comment type="caution">
    <text evidence="1">The sequence shown here is derived from an EMBL/GenBank/DDBJ whole genome shotgun (WGS) entry which is preliminary data.</text>
</comment>
<name>A0A5B0DX49_9HYPH</name>
<dbReference type="Gene3D" id="1.25.40.10">
    <property type="entry name" value="Tetratricopeptide repeat domain"/>
    <property type="match status" value="1"/>
</dbReference>